<dbReference type="GO" id="GO:0005634">
    <property type="term" value="C:nucleus"/>
    <property type="evidence" value="ECO:0000318"/>
    <property type="project" value="GO_Central"/>
</dbReference>
<dbReference type="GO" id="GO:0006355">
    <property type="term" value="P:regulation of DNA-templated transcription"/>
    <property type="evidence" value="ECO:0000318"/>
    <property type="project" value="GO_Central"/>
</dbReference>
<sequence length="297" mass="32486">MATRRPKSEMSPLPEPTPASDQRVDAVIEELRKGAQLAEFLRQQVELIPEHGRRDAALANVSDISTALASSLSVLQSEREQLYSPSSSSSDAGVAAHAAPAFGARNGPVARARRAKHRRGSHGQELPIKEILTETPENDGFHWRKYGEKKILNAAFPRLYYRCGYSDEHKCPAKKYVQQQDNGDPPLFMVTLINDHTCDALFPAEQPPGSSSSSSANSQVLDFTKASISSPTMAAASAAVPRLKKEEDVVAGMSVTTPSYTYDELSSSSLPLMSPMQWEMEMEMKSLFRRQDASSGS</sequence>
<dbReference type="OrthoDB" id="647014at2759"/>
<evidence type="ECO:0000256" key="4">
    <source>
        <dbReference type="ARBA" id="ARBA00023163"/>
    </source>
</evidence>
<dbReference type="InterPro" id="IPR003657">
    <property type="entry name" value="WRKY_dom"/>
</dbReference>
<keyword evidence="4" id="KW-0804">Transcription</keyword>
<evidence type="ECO:0000256" key="6">
    <source>
        <dbReference type="SAM" id="MobiDB-lite"/>
    </source>
</evidence>
<evidence type="ECO:0000256" key="5">
    <source>
        <dbReference type="ARBA" id="ARBA00023242"/>
    </source>
</evidence>
<feature type="region of interest" description="Disordered" evidence="6">
    <location>
        <begin position="1"/>
        <end position="23"/>
    </location>
</feature>
<comment type="subcellular location">
    <subcellularLocation>
        <location evidence="1">Nucleus</location>
    </subcellularLocation>
</comment>
<evidence type="ECO:0000259" key="7">
    <source>
        <dbReference type="PROSITE" id="PS50811"/>
    </source>
</evidence>
<evidence type="ECO:0000313" key="10">
    <source>
        <dbReference type="Proteomes" id="UP000008810"/>
    </source>
</evidence>
<dbReference type="SMART" id="SM00774">
    <property type="entry name" value="WRKY"/>
    <property type="match status" value="1"/>
</dbReference>
<dbReference type="GO" id="GO:0000976">
    <property type="term" value="F:transcription cis-regulatory region binding"/>
    <property type="evidence" value="ECO:0000318"/>
    <property type="project" value="GO_Central"/>
</dbReference>
<dbReference type="Gene3D" id="2.20.25.80">
    <property type="entry name" value="WRKY domain"/>
    <property type="match status" value="1"/>
</dbReference>
<dbReference type="PROSITE" id="PS50811">
    <property type="entry name" value="WRKY"/>
    <property type="match status" value="1"/>
</dbReference>
<accession>I1HIE7</accession>
<evidence type="ECO:0000256" key="3">
    <source>
        <dbReference type="ARBA" id="ARBA00023125"/>
    </source>
</evidence>
<dbReference type="EMBL" id="CM000881">
    <property type="protein sequence ID" value="KQK05745.1"/>
    <property type="molecule type" value="Genomic_DNA"/>
</dbReference>
<keyword evidence="5" id="KW-0539">Nucleus</keyword>
<evidence type="ECO:0000313" key="8">
    <source>
        <dbReference type="EMBL" id="KQK05745.1"/>
    </source>
</evidence>
<reference evidence="8" key="2">
    <citation type="submission" date="2017-06" db="EMBL/GenBank/DDBJ databases">
        <title>WGS assembly of Brachypodium distachyon.</title>
        <authorList>
            <consortium name="The International Brachypodium Initiative"/>
            <person name="Lucas S."/>
            <person name="Harmon-Smith M."/>
            <person name="Lail K."/>
            <person name="Tice H."/>
            <person name="Grimwood J."/>
            <person name="Bruce D."/>
            <person name="Barry K."/>
            <person name="Shu S."/>
            <person name="Lindquist E."/>
            <person name="Wang M."/>
            <person name="Pitluck S."/>
            <person name="Vogel J.P."/>
            <person name="Garvin D.F."/>
            <person name="Mockler T.C."/>
            <person name="Schmutz J."/>
            <person name="Rokhsar D."/>
            <person name="Bevan M.W."/>
        </authorList>
    </citation>
    <scope>NUCLEOTIDE SEQUENCE</scope>
    <source>
        <strain evidence="8">Bd21</strain>
    </source>
</reference>
<evidence type="ECO:0000256" key="2">
    <source>
        <dbReference type="ARBA" id="ARBA00023015"/>
    </source>
</evidence>
<dbReference type="HOGENOM" id="CLU_085601_0_0_1"/>
<feature type="region of interest" description="Disordered" evidence="6">
    <location>
        <begin position="83"/>
        <end position="108"/>
    </location>
</feature>
<keyword evidence="3" id="KW-0238">DNA-binding</keyword>
<dbReference type="EnsemblPlants" id="KQK05745">
    <property type="protein sequence ID" value="KQK05745"/>
    <property type="gene ID" value="BRADI_2g22230v3"/>
</dbReference>
<dbReference type="OMA" id="NEHTCEA"/>
<reference evidence="9" key="3">
    <citation type="submission" date="2018-08" db="UniProtKB">
        <authorList>
            <consortium name="EnsemblPlants"/>
        </authorList>
    </citation>
    <scope>IDENTIFICATION</scope>
    <source>
        <strain evidence="9">cv. Bd21</strain>
    </source>
</reference>
<dbReference type="Gramene" id="KQK05745">
    <property type="protein sequence ID" value="KQK05745"/>
    <property type="gene ID" value="BRADI_2g22230v3"/>
</dbReference>
<reference evidence="8 9" key="1">
    <citation type="journal article" date="2010" name="Nature">
        <title>Genome sequencing and analysis of the model grass Brachypodium distachyon.</title>
        <authorList>
            <consortium name="International Brachypodium Initiative"/>
        </authorList>
    </citation>
    <scope>NUCLEOTIDE SEQUENCE [LARGE SCALE GENOMIC DNA]</scope>
    <source>
        <strain evidence="8">Bd21</strain>
        <strain evidence="9">cv. Bd21</strain>
    </source>
</reference>
<dbReference type="InterPro" id="IPR044810">
    <property type="entry name" value="WRKY_plant"/>
</dbReference>
<keyword evidence="10" id="KW-1185">Reference proteome</keyword>
<dbReference type="eggNOG" id="ENOG502RYCZ">
    <property type="taxonomic scope" value="Eukaryota"/>
</dbReference>
<dbReference type="SUPFAM" id="SSF118290">
    <property type="entry name" value="WRKY DNA-binding domain"/>
    <property type="match status" value="1"/>
</dbReference>
<dbReference type="Proteomes" id="UP000008810">
    <property type="component" value="Chromosome 2"/>
</dbReference>
<evidence type="ECO:0000313" key="9">
    <source>
        <dbReference type="EnsemblPlants" id="KQK05745"/>
    </source>
</evidence>
<dbReference type="STRING" id="15368.I1HIE7"/>
<feature type="domain" description="WRKY" evidence="7">
    <location>
        <begin position="138"/>
        <end position="201"/>
    </location>
</feature>
<keyword evidence="2" id="KW-0805">Transcription regulation</keyword>
<feature type="compositionally biased region" description="Low complexity" evidence="6">
    <location>
        <begin position="84"/>
        <end position="104"/>
    </location>
</feature>
<dbReference type="GeneID" id="104583141"/>
<protein>
    <recommendedName>
        <fullName evidence="7">WRKY domain-containing protein</fullName>
    </recommendedName>
</protein>
<dbReference type="AlphaFoldDB" id="I1HIE7"/>
<dbReference type="GO" id="GO:0003700">
    <property type="term" value="F:DNA-binding transcription factor activity"/>
    <property type="evidence" value="ECO:0000318"/>
    <property type="project" value="GO_Central"/>
</dbReference>
<dbReference type="InterPro" id="IPR036576">
    <property type="entry name" value="WRKY_dom_sf"/>
</dbReference>
<dbReference type="Pfam" id="PF03106">
    <property type="entry name" value="WRKY"/>
    <property type="match status" value="1"/>
</dbReference>
<name>I1HIE7_BRADI</name>
<dbReference type="KEGG" id="bdi:104583141"/>
<evidence type="ECO:0000256" key="1">
    <source>
        <dbReference type="ARBA" id="ARBA00004123"/>
    </source>
</evidence>
<gene>
    <name evidence="9" type="primary">LOC104583141</name>
    <name evidence="8" type="ORF">BRADI_2g22230v3</name>
</gene>
<dbReference type="RefSeq" id="XP_010233189.2">
    <property type="nucleotide sequence ID" value="XM_010234887.3"/>
</dbReference>
<dbReference type="PANTHER" id="PTHR31282">
    <property type="entry name" value="WRKY TRANSCRIPTION FACTOR 21-RELATED"/>
    <property type="match status" value="1"/>
</dbReference>
<proteinExistence type="predicted"/>
<organism evidence="9">
    <name type="scientific">Brachypodium distachyon</name>
    <name type="common">Purple false brome</name>
    <name type="synonym">Trachynia distachya</name>
    <dbReference type="NCBI Taxonomy" id="15368"/>
    <lineage>
        <taxon>Eukaryota</taxon>
        <taxon>Viridiplantae</taxon>
        <taxon>Streptophyta</taxon>
        <taxon>Embryophyta</taxon>
        <taxon>Tracheophyta</taxon>
        <taxon>Spermatophyta</taxon>
        <taxon>Magnoliopsida</taxon>
        <taxon>Liliopsida</taxon>
        <taxon>Poales</taxon>
        <taxon>Poaceae</taxon>
        <taxon>BOP clade</taxon>
        <taxon>Pooideae</taxon>
        <taxon>Stipodae</taxon>
        <taxon>Brachypodieae</taxon>
        <taxon>Brachypodium</taxon>
    </lineage>
</organism>